<evidence type="ECO:0000313" key="12">
    <source>
        <dbReference type="Proteomes" id="UP001177023"/>
    </source>
</evidence>
<dbReference type="PANTHER" id="PTHR11629">
    <property type="entry name" value="VACUOLAR PROTON ATPASES"/>
    <property type="match status" value="1"/>
</dbReference>
<dbReference type="GO" id="GO:0051117">
    <property type="term" value="F:ATPase binding"/>
    <property type="evidence" value="ECO:0007669"/>
    <property type="project" value="TreeGrafter"/>
</dbReference>
<keyword evidence="3 9" id="KW-0813">Transport</keyword>
<reference evidence="11" key="1">
    <citation type="submission" date="2023-06" db="EMBL/GenBank/DDBJ databases">
        <authorList>
            <person name="Delattre M."/>
        </authorList>
    </citation>
    <scope>NUCLEOTIDE SEQUENCE</scope>
    <source>
        <strain evidence="11">AF72</strain>
    </source>
</reference>
<feature type="transmembrane region" description="Helical" evidence="9">
    <location>
        <begin position="416"/>
        <end position="434"/>
    </location>
</feature>
<feature type="transmembrane region" description="Helical" evidence="9">
    <location>
        <begin position="511"/>
        <end position="529"/>
    </location>
</feature>
<keyword evidence="12" id="KW-1185">Reference proteome</keyword>
<accession>A0AA36DDK4</accession>
<dbReference type="Proteomes" id="UP001177023">
    <property type="component" value="Unassembled WGS sequence"/>
</dbReference>
<dbReference type="EMBL" id="CATQJA010002691">
    <property type="protein sequence ID" value="CAJ0584319.1"/>
    <property type="molecule type" value="Genomic_DNA"/>
</dbReference>
<keyword evidence="8 9" id="KW-0472">Membrane</keyword>
<comment type="caution">
    <text evidence="11">The sequence shown here is derived from an EMBL/GenBank/DDBJ whole genome shotgun (WGS) entry which is preliminary data.</text>
</comment>
<evidence type="ECO:0000256" key="7">
    <source>
        <dbReference type="ARBA" id="ARBA00023065"/>
    </source>
</evidence>
<keyword evidence="6 9" id="KW-1133">Transmembrane helix</keyword>
<comment type="function">
    <text evidence="9">Essential component of the vacuolar proton pump (V-ATPase), a multimeric enzyme that catalyzes the translocation of protons across the membranes. Required for assembly and activity of the V-ATPase.</text>
</comment>
<evidence type="ECO:0000256" key="4">
    <source>
        <dbReference type="ARBA" id="ARBA00022692"/>
    </source>
</evidence>
<dbReference type="InterPro" id="IPR002490">
    <property type="entry name" value="V-ATPase_116kDa_su"/>
</dbReference>
<comment type="subcellular location">
    <subcellularLocation>
        <location evidence="1">Membrane</location>
        <topology evidence="1">Multi-pass membrane protein</topology>
    </subcellularLocation>
</comment>
<dbReference type="PIRSF" id="PIRSF001293">
    <property type="entry name" value="ATP6V0A1"/>
    <property type="match status" value="1"/>
</dbReference>
<dbReference type="GO" id="GO:0046961">
    <property type="term" value="F:proton-transporting ATPase activity, rotational mechanism"/>
    <property type="evidence" value="ECO:0007669"/>
    <property type="project" value="InterPro"/>
</dbReference>
<evidence type="ECO:0000256" key="3">
    <source>
        <dbReference type="ARBA" id="ARBA00022448"/>
    </source>
</evidence>
<feature type="compositionally biased region" description="Low complexity" evidence="10">
    <location>
        <begin position="113"/>
        <end position="127"/>
    </location>
</feature>
<keyword evidence="4 9" id="KW-0812">Transmembrane</keyword>
<evidence type="ECO:0000256" key="6">
    <source>
        <dbReference type="ARBA" id="ARBA00022989"/>
    </source>
</evidence>
<evidence type="ECO:0000313" key="11">
    <source>
        <dbReference type="EMBL" id="CAJ0584319.1"/>
    </source>
</evidence>
<proteinExistence type="inferred from homology"/>
<evidence type="ECO:0000256" key="5">
    <source>
        <dbReference type="ARBA" id="ARBA00022781"/>
    </source>
</evidence>
<keyword evidence="7 9" id="KW-0406">Ion transport</keyword>
<dbReference type="Pfam" id="PF01496">
    <property type="entry name" value="V_ATPase_I"/>
    <property type="match status" value="1"/>
</dbReference>
<dbReference type="GO" id="GO:0000220">
    <property type="term" value="C:vacuolar proton-transporting V-type ATPase, V0 domain"/>
    <property type="evidence" value="ECO:0007669"/>
    <property type="project" value="InterPro"/>
</dbReference>
<comment type="similarity">
    <text evidence="2 9">Belongs to the V-ATPase 116 kDa subunit family.</text>
</comment>
<feature type="non-terminal residue" evidence="11">
    <location>
        <position position="1"/>
    </location>
</feature>
<evidence type="ECO:0000256" key="2">
    <source>
        <dbReference type="ARBA" id="ARBA00009904"/>
    </source>
</evidence>
<evidence type="ECO:0000256" key="1">
    <source>
        <dbReference type="ARBA" id="ARBA00004141"/>
    </source>
</evidence>
<dbReference type="AlphaFoldDB" id="A0AA36DDK4"/>
<dbReference type="PANTHER" id="PTHR11629:SF56">
    <property type="entry name" value="V-TYPE PROTON ATPASE 116 KDA SUBUNIT A 4"/>
    <property type="match status" value="1"/>
</dbReference>
<dbReference type="GO" id="GO:0005886">
    <property type="term" value="C:plasma membrane"/>
    <property type="evidence" value="ECO:0007669"/>
    <property type="project" value="TreeGrafter"/>
</dbReference>
<dbReference type="InterPro" id="IPR026028">
    <property type="entry name" value="V-type_ATPase_116kDa_su_euka"/>
</dbReference>
<dbReference type="GO" id="GO:0007035">
    <property type="term" value="P:vacuolar acidification"/>
    <property type="evidence" value="ECO:0007669"/>
    <property type="project" value="TreeGrafter"/>
</dbReference>
<feature type="transmembrane region" description="Helical" evidence="9">
    <location>
        <begin position="764"/>
        <end position="784"/>
    </location>
</feature>
<feature type="transmembrane region" description="Helical" evidence="9">
    <location>
        <begin position="371"/>
        <end position="395"/>
    </location>
</feature>
<sequence length="835" mass="95419">MGSLYRRYLDRQVKEARPAIKVDPIDVKNLVPPTFNQINQIEAALSEKEHAIRELNDSDSTMRRQLNEMREFQYVIQKVEVFFQVHLEIEASRTIEEAERNSVGDPLAEIPLLDLPPKTPTSPTSPTFENGHEENKESAWFISGVVPADKKLSFERVLWRACRRTAFVRMADINYSFIDPRTEMPIEKVVFIVFFKGESLKLIVEKVCEGFAAREYPCPKSSRDRQAALLDTSTRILDLEVIIHRTEDHKYQILTEISTLLPEWKKQVLLYKAVFHTLNNFTLDTNGFLAAECWVPEKELDAVRSAMEKGVERTGGNVAPILNVLESARSPPTYHRVNKFTRVFQSIVDGYGVASYREVNPAPYTIITFPFLFAIMFGDFGHGILLLLSGLYLVINERKIIKRRITDEIFNTFFGGRYLILLMGLFSIYAGLIYNDGFAKSVNIFGSSWSNPYNATTLDEVESGGASKKILEFYPDQSYSRERGPYPFGVDPIWNVAENKLNFLNSMKMKVSVIVGVAQMTFGVMLSLFNHCHNRSIVDVLFNFFPQLIFLTSIFIYLCVQIIVKWIYFTYEPGFVFGMEYEGAKCAPSLLIGLINMFMMKQRNVGPSTMPNQTLSNCYLHFWYPHQANVEFALLMLALGCIPIMLFTKPLIQVLGRKGKDMKKRRSEMELLLEEPQSLRIKELAPIREAQEKEAKKETHDNTDVIVHQAIHTIEFVLGCVSHTASYLRLWALSLAHAQLSEVLWHMVFVSGINGTGNSHLAPILAYVFFFVFALLTFSVLVLMEGLSAFLHALRLHWVEFQSKFYIGTGQPFQPFSLVQCIEQVSPVTEEIAQE</sequence>
<protein>
    <recommendedName>
        <fullName evidence="9">V-type proton ATPase subunit a</fullName>
    </recommendedName>
</protein>
<evidence type="ECO:0000256" key="8">
    <source>
        <dbReference type="ARBA" id="ARBA00023136"/>
    </source>
</evidence>
<keyword evidence="5 9" id="KW-0375">Hydrogen ion transport</keyword>
<evidence type="ECO:0000256" key="9">
    <source>
        <dbReference type="RuleBase" id="RU361189"/>
    </source>
</evidence>
<organism evidence="11 12">
    <name type="scientific">Mesorhabditis spiculigera</name>
    <dbReference type="NCBI Taxonomy" id="96644"/>
    <lineage>
        <taxon>Eukaryota</taxon>
        <taxon>Metazoa</taxon>
        <taxon>Ecdysozoa</taxon>
        <taxon>Nematoda</taxon>
        <taxon>Chromadorea</taxon>
        <taxon>Rhabditida</taxon>
        <taxon>Rhabditina</taxon>
        <taxon>Rhabditomorpha</taxon>
        <taxon>Rhabditoidea</taxon>
        <taxon>Rhabditidae</taxon>
        <taxon>Mesorhabditinae</taxon>
        <taxon>Mesorhabditis</taxon>
    </lineage>
</organism>
<name>A0AA36DDK4_9BILA</name>
<feature type="transmembrane region" description="Helical" evidence="9">
    <location>
        <begin position="541"/>
        <end position="569"/>
    </location>
</feature>
<evidence type="ECO:0000256" key="10">
    <source>
        <dbReference type="SAM" id="MobiDB-lite"/>
    </source>
</evidence>
<feature type="region of interest" description="Disordered" evidence="10">
    <location>
        <begin position="113"/>
        <end position="132"/>
    </location>
</feature>
<gene>
    <name evidence="11" type="ORF">MSPICULIGERA_LOCUS22378</name>
</gene>
<feature type="transmembrane region" description="Helical" evidence="9">
    <location>
        <begin position="632"/>
        <end position="656"/>
    </location>
</feature>